<dbReference type="AlphaFoldDB" id="A0A1G6XGI7"/>
<dbReference type="EMBL" id="FMZE01000012">
    <property type="protein sequence ID" value="SDD77171.1"/>
    <property type="molecule type" value="Genomic_DNA"/>
</dbReference>
<organism evidence="3 4">
    <name type="scientific">Prauserella marina</name>
    <dbReference type="NCBI Taxonomy" id="530584"/>
    <lineage>
        <taxon>Bacteria</taxon>
        <taxon>Bacillati</taxon>
        <taxon>Actinomycetota</taxon>
        <taxon>Actinomycetes</taxon>
        <taxon>Pseudonocardiales</taxon>
        <taxon>Pseudonocardiaceae</taxon>
        <taxon>Prauserella</taxon>
    </lineage>
</organism>
<evidence type="ECO:0000256" key="2">
    <source>
        <dbReference type="SAM" id="Phobius"/>
    </source>
</evidence>
<evidence type="ECO:0000313" key="3">
    <source>
        <dbReference type="EMBL" id="SDD77171.1"/>
    </source>
</evidence>
<dbReference type="RefSeq" id="WP_091809617.1">
    <property type="nucleotide sequence ID" value="NZ_CP016353.1"/>
</dbReference>
<reference evidence="3 4" key="1">
    <citation type="submission" date="2016-10" db="EMBL/GenBank/DDBJ databases">
        <authorList>
            <person name="de Groot N.N."/>
        </authorList>
    </citation>
    <scope>NUCLEOTIDE SEQUENCE [LARGE SCALE GENOMIC DNA]</scope>
    <source>
        <strain evidence="3 4">CGMCC 4.5506</strain>
    </source>
</reference>
<sequence length="469" mass="49684">MANGYQGPPQPPPGQGGGPYPGGGYQHRPPYPPTPPEPPRPNRKRKLTAIVVTVVLVVAAGVTGVLLLTGGEGDRPELAARPGAQETAFPDIASFDYDAGEDAVCEALLTPMSSRGYELRSSSSEYGVTCTFGTPTTSALEDGVTDLHASVFLIRGDAERAYAMKLGSTERFMRDYANDSASEIGELQGVPIGDEGYFQSTEFPETGNTRATAAFLSGNEMVGIDLGGHLVALGRDAVSEPLTDDVLYDEMIDIVKTLNGDGTAGEARISPSKAEEYPDLPELGDPELPSDGTGEARCAPVTGVAEQFGMATKKTDAVGGQVPVTLCEYGIPAEDRHETRAGGNLHVSVSDYTGVENLPASTELTRRLRFIIENVVNESAPDNHQKLTLGPIYTLPAGQSGYMVYTRSDAKKYGSGSTGTLEAAYLVGEVYYEIRLHGATYPGELTTPEARSEDELIGDLMTVLTSMDS</sequence>
<protein>
    <submittedName>
        <fullName evidence="3">Uncharacterized protein</fullName>
    </submittedName>
</protein>
<accession>A0A1G6XGI7</accession>
<name>A0A1G6XGI7_9PSEU</name>
<feature type="compositionally biased region" description="Gly residues" evidence="1">
    <location>
        <begin position="15"/>
        <end position="25"/>
    </location>
</feature>
<keyword evidence="4" id="KW-1185">Reference proteome</keyword>
<gene>
    <name evidence="3" type="ORF">SAMN05421630_11279</name>
</gene>
<evidence type="ECO:0000256" key="1">
    <source>
        <dbReference type="SAM" id="MobiDB-lite"/>
    </source>
</evidence>
<feature type="compositionally biased region" description="Pro residues" evidence="1">
    <location>
        <begin position="29"/>
        <end position="39"/>
    </location>
</feature>
<keyword evidence="2" id="KW-1133">Transmembrane helix</keyword>
<proteinExistence type="predicted"/>
<dbReference type="OrthoDB" id="4027566at2"/>
<keyword evidence="2" id="KW-0812">Transmembrane</keyword>
<feature type="region of interest" description="Disordered" evidence="1">
    <location>
        <begin position="261"/>
        <end position="283"/>
    </location>
</feature>
<feature type="region of interest" description="Disordered" evidence="1">
    <location>
        <begin position="1"/>
        <end position="43"/>
    </location>
</feature>
<keyword evidence="2" id="KW-0472">Membrane</keyword>
<evidence type="ECO:0000313" key="4">
    <source>
        <dbReference type="Proteomes" id="UP000199494"/>
    </source>
</evidence>
<dbReference type="STRING" id="530584.SAMN05421630_11279"/>
<dbReference type="Proteomes" id="UP000199494">
    <property type="component" value="Unassembled WGS sequence"/>
</dbReference>
<feature type="transmembrane region" description="Helical" evidence="2">
    <location>
        <begin position="47"/>
        <end position="68"/>
    </location>
</feature>